<protein>
    <recommendedName>
        <fullName evidence="3 10">Isopentenyl-diphosphate Delta-isomerase</fullName>
        <shortName evidence="10">IPP isomerase</shortName>
        <ecNumber evidence="3 10">5.3.3.2</ecNumber>
    </recommendedName>
    <alternativeName>
        <fullName evidence="10">IPP:DMAPP isomerase</fullName>
    </alternativeName>
    <alternativeName>
        <fullName evidence="10">Isopentenyl pyrophosphate isomerase</fullName>
    </alternativeName>
</protein>
<dbReference type="Proteomes" id="UP000438448">
    <property type="component" value="Unassembled WGS sequence"/>
</dbReference>
<dbReference type="Gene3D" id="3.90.79.10">
    <property type="entry name" value="Nucleoside Triphosphate Pyrophosphohydrolase"/>
    <property type="match status" value="1"/>
</dbReference>
<evidence type="ECO:0000256" key="9">
    <source>
        <dbReference type="ARBA" id="ARBA00023235"/>
    </source>
</evidence>
<feature type="binding site" evidence="10">
    <location>
        <position position="33"/>
    </location>
    <ligand>
        <name>Mn(2+)</name>
        <dbReference type="ChEBI" id="CHEBI:29035"/>
    </ligand>
</feature>
<dbReference type="CDD" id="cd02885">
    <property type="entry name" value="NUDIX_IPP_Isomerase"/>
    <property type="match status" value="1"/>
</dbReference>
<evidence type="ECO:0000256" key="11">
    <source>
        <dbReference type="PIRSR" id="PIRSR018427-1"/>
    </source>
</evidence>
<comment type="subcellular location">
    <subcellularLocation>
        <location evidence="10">Cytoplasm</location>
    </subcellularLocation>
</comment>
<sequence>MNLRVDDHPEIERVVLLDEQLSPIGAAPKASVHTTQTPLHLAFSCYIFGPDGRVLLTRRAMSKKAWPGVWTNSVCGHPGPGEEMADAVRRRARQELGLEAIRDLEIALPEFRYRAVAADGIVENEYCPVWTASTDREPRPAPSEVCEWRWIEWAVLVEVIDRAPFVVSPWSQLQIPQLAARV</sequence>
<dbReference type="SUPFAM" id="SSF55811">
    <property type="entry name" value="Nudix"/>
    <property type="match status" value="1"/>
</dbReference>
<dbReference type="OrthoDB" id="9809458at2"/>
<proteinExistence type="inferred from homology"/>
<accession>A0A7K0D9C1</accession>
<gene>
    <name evidence="13" type="primary">idi_3</name>
    <name evidence="10" type="synonym">idi</name>
    <name evidence="13" type="ORF">NRB20_52540</name>
</gene>
<evidence type="ECO:0000256" key="10">
    <source>
        <dbReference type="HAMAP-Rule" id="MF_00202"/>
    </source>
</evidence>
<keyword evidence="6 10" id="KW-0460">Magnesium</keyword>
<dbReference type="EC" id="5.3.3.2" evidence="3 10"/>
<keyword evidence="4 10" id="KW-0963">Cytoplasm</keyword>
<feature type="binding site" evidence="10">
    <location>
        <position position="40"/>
    </location>
    <ligand>
        <name>Mn(2+)</name>
        <dbReference type="ChEBI" id="CHEBI:29035"/>
    </ligand>
</feature>
<dbReference type="EMBL" id="WEGK01000012">
    <property type="protein sequence ID" value="MQY22141.1"/>
    <property type="molecule type" value="Genomic_DNA"/>
</dbReference>
<dbReference type="Pfam" id="PF00293">
    <property type="entry name" value="NUDIX"/>
    <property type="match status" value="1"/>
</dbReference>
<feature type="binding site" evidence="10">
    <location>
        <position position="95"/>
    </location>
    <ligand>
        <name>Mg(2+)</name>
        <dbReference type="ChEBI" id="CHEBI:18420"/>
    </ligand>
</feature>
<evidence type="ECO:0000256" key="3">
    <source>
        <dbReference type="ARBA" id="ARBA00012057"/>
    </source>
</evidence>
<dbReference type="PROSITE" id="PS51462">
    <property type="entry name" value="NUDIX"/>
    <property type="match status" value="1"/>
</dbReference>
<dbReference type="NCBIfam" id="NF002995">
    <property type="entry name" value="PRK03759.1"/>
    <property type="match status" value="1"/>
</dbReference>
<feature type="active site" evidence="10 11">
    <location>
        <position position="125"/>
    </location>
</feature>
<evidence type="ECO:0000256" key="5">
    <source>
        <dbReference type="ARBA" id="ARBA00022723"/>
    </source>
</evidence>
<dbReference type="FunFam" id="3.90.79.10:FF:000009">
    <property type="entry name" value="Isopentenyl-diphosphate Delta-isomerase"/>
    <property type="match status" value="1"/>
</dbReference>
<dbReference type="RefSeq" id="WP_153413463.1">
    <property type="nucleotide sequence ID" value="NZ_WEGK01000012.1"/>
</dbReference>
<evidence type="ECO:0000313" key="14">
    <source>
        <dbReference type="Proteomes" id="UP000438448"/>
    </source>
</evidence>
<evidence type="ECO:0000259" key="12">
    <source>
        <dbReference type="PROSITE" id="PS51462"/>
    </source>
</evidence>
<comment type="pathway">
    <text evidence="1 10">Isoprenoid biosynthesis; dimethylallyl diphosphate biosynthesis; dimethylallyl diphosphate from isopentenyl diphosphate: step 1/1.</text>
</comment>
<evidence type="ECO:0000256" key="8">
    <source>
        <dbReference type="ARBA" id="ARBA00023229"/>
    </source>
</evidence>
<dbReference type="UniPathway" id="UPA00059">
    <property type="reaction ID" value="UER00104"/>
</dbReference>
<comment type="caution">
    <text evidence="13">The sequence shown here is derived from an EMBL/GenBank/DDBJ whole genome shotgun (WGS) entry which is preliminary data.</text>
</comment>
<reference evidence="13 14" key="1">
    <citation type="submission" date="2019-10" db="EMBL/GenBank/DDBJ databases">
        <title>Nocardia macrotermitis sp. nov. and Nocardia aurantia sp. nov., isolated from the gut of fungus growing-termite Macrotermes natalensis.</title>
        <authorList>
            <person name="Benndorf R."/>
            <person name="Schwitalla J."/>
            <person name="Martin K."/>
            <person name="De Beer W."/>
            <person name="Kaster A.-K."/>
            <person name="Vollmers J."/>
            <person name="Poulsen M."/>
            <person name="Beemelmanns C."/>
        </authorList>
    </citation>
    <scope>NUCLEOTIDE SEQUENCE [LARGE SCALE GENOMIC DNA]</scope>
    <source>
        <strain evidence="13 14">RB20</strain>
    </source>
</reference>
<dbReference type="AlphaFoldDB" id="A0A7K0D9C1"/>
<keyword evidence="7 10" id="KW-0464">Manganese</keyword>
<evidence type="ECO:0000256" key="2">
    <source>
        <dbReference type="ARBA" id="ARBA00007579"/>
    </source>
</evidence>
<evidence type="ECO:0000313" key="13">
    <source>
        <dbReference type="EMBL" id="MQY22141.1"/>
    </source>
</evidence>
<keyword evidence="8 10" id="KW-0414">Isoprene biosynthesis</keyword>
<organism evidence="13 14">
    <name type="scientific">Nocardia macrotermitis</name>
    <dbReference type="NCBI Taxonomy" id="2585198"/>
    <lineage>
        <taxon>Bacteria</taxon>
        <taxon>Bacillati</taxon>
        <taxon>Actinomycetota</taxon>
        <taxon>Actinomycetes</taxon>
        <taxon>Mycobacteriales</taxon>
        <taxon>Nocardiaceae</taxon>
        <taxon>Nocardia</taxon>
    </lineage>
</organism>
<dbReference type="GO" id="GO:0008299">
    <property type="term" value="P:isoprenoid biosynthetic process"/>
    <property type="evidence" value="ECO:0007669"/>
    <property type="project" value="UniProtKB-UniRule"/>
</dbReference>
<feature type="binding site" evidence="10">
    <location>
        <position position="123"/>
    </location>
    <ligand>
        <name>Mn(2+)</name>
        <dbReference type="ChEBI" id="CHEBI:29035"/>
    </ligand>
</feature>
<dbReference type="PIRSF" id="PIRSF018427">
    <property type="entry name" value="Isopntndiph_ism"/>
    <property type="match status" value="1"/>
</dbReference>
<comment type="cofactor">
    <cofactor evidence="10">
        <name>Mg(2+)</name>
        <dbReference type="ChEBI" id="CHEBI:18420"/>
    </cofactor>
    <text evidence="10">Binds 1 Mg(2+) ion per subunit. The magnesium ion binds only when substrate is bound.</text>
</comment>
<comment type="catalytic activity">
    <reaction evidence="10">
        <text>isopentenyl diphosphate = dimethylallyl diphosphate</text>
        <dbReference type="Rhea" id="RHEA:23284"/>
        <dbReference type="ChEBI" id="CHEBI:57623"/>
        <dbReference type="ChEBI" id="CHEBI:128769"/>
        <dbReference type="EC" id="5.3.3.2"/>
    </reaction>
</comment>
<comment type="similarity">
    <text evidence="2 10">Belongs to the IPP isomerase type 1 family.</text>
</comment>
<dbReference type="InterPro" id="IPR056375">
    <property type="entry name" value="Idi_bact"/>
</dbReference>
<dbReference type="GO" id="GO:0004452">
    <property type="term" value="F:isopentenyl-diphosphate delta-isomerase activity"/>
    <property type="evidence" value="ECO:0007669"/>
    <property type="project" value="UniProtKB-UniRule"/>
</dbReference>
<dbReference type="HAMAP" id="MF_00202">
    <property type="entry name" value="Idi"/>
    <property type="match status" value="1"/>
</dbReference>
<evidence type="ECO:0000256" key="7">
    <source>
        <dbReference type="ARBA" id="ARBA00023211"/>
    </source>
</evidence>
<comment type="function">
    <text evidence="10">Catalyzes the 1,3-allylic rearrangement of the homoallylic substrate isopentenyl (IPP) to its highly electrophilic allylic isomer, dimethylallyl diphosphate (DMAPP).</text>
</comment>
<dbReference type="GO" id="GO:0005737">
    <property type="term" value="C:cytoplasm"/>
    <property type="evidence" value="ECO:0007669"/>
    <property type="project" value="UniProtKB-SubCell"/>
</dbReference>
<dbReference type="InterPro" id="IPR011876">
    <property type="entry name" value="IsopentenylPP_isomerase_typ1"/>
</dbReference>
<feature type="binding site" evidence="10">
    <location>
        <position position="77"/>
    </location>
    <ligand>
        <name>Mn(2+)</name>
        <dbReference type="ChEBI" id="CHEBI:29035"/>
    </ligand>
</feature>
<evidence type="ECO:0000256" key="1">
    <source>
        <dbReference type="ARBA" id="ARBA00004826"/>
    </source>
</evidence>
<feature type="active site" evidence="10 11">
    <location>
        <position position="75"/>
    </location>
</feature>
<keyword evidence="5 10" id="KW-0479">Metal-binding</keyword>
<dbReference type="InterPro" id="IPR000086">
    <property type="entry name" value="NUDIX_hydrolase_dom"/>
</dbReference>
<evidence type="ECO:0000256" key="4">
    <source>
        <dbReference type="ARBA" id="ARBA00022490"/>
    </source>
</evidence>
<keyword evidence="9 10" id="KW-0413">Isomerase</keyword>
<feature type="domain" description="Nudix hydrolase" evidence="12">
    <location>
        <begin position="38"/>
        <end position="173"/>
    </location>
</feature>
<name>A0A7K0D9C1_9NOCA</name>
<dbReference type="InterPro" id="IPR015797">
    <property type="entry name" value="NUDIX_hydrolase-like_dom_sf"/>
</dbReference>
<feature type="binding site" evidence="10">
    <location>
        <position position="125"/>
    </location>
    <ligand>
        <name>Mn(2+)</name>
        <dbReference type="ChEBI" id="CHEBI:29035"/>
    </ligand>
</feature>
<keyword evidence="14" id="KW-1185">Reference proteome</keyword>
<evidence type="ECO:0000256" key="6">
    <source>
        <dbReference type="ARBA" id="ARBA00022842"/>
    </source>
</evidence>
<dbReference type="GO" id="GO:0046872">
    <property type="term" value="F:metal ion binding"/>
    <property type="evidence" value="ECO:0007669"/>
    <property type="project" value="UniProtKB-KW"/>
</dbReference>
<dbReference type="GO" id="GO:0050992">
    <property type="term" value="P:dimethylallyl diphosphate biosynthetic process"/>
    <property type="evidence" value="ECO:0007669"/>
    <property type="project" value="UniProtKB-UniRule"/>
</dbReference>
<dbReference type="NCBIfam" id="TIGR02150">
    <property type="entry name" value="IPP_isom_1"/>
    <property type="match status" value="1"/>
</dbReference>
<dbReference type="PANTHER" id="PTHR10885:SF0">
    <property type="entry name" value="ISOPENTENYL-DIPHOSPHATE DELTA-ISOMERASE"/>
    <property type="match status" value="1"/>
</dbReference>
<dbReference type="PANTHER" id="PTHR10885">
    <property type="entry name" value="ISOPENTENYL-DIPHOSPHATE DELTA-ISOMERASE"/>
    <property type="match status" value="1"/>
</dbReference>
<comment type="cofactor">
    <cofactor evidence="10">
        <name>Mn(2+)</name>
        <dbReference type="ChEBI" id="CHEBI:29035"/>
    </cofactor>
    <text evidence="10">Binds 1 Mn(2+) ion per subunit.</text>
</comment>